<evidence type="ECO:0000313" key="1">
    <source>
        <dbReference type="EMBL" id="CYW85797.1"/>
    </source>
</evidence>
<proteinExistence type="predicted"/>
<protein>
    <submittedName>
        <fullName evidence="1">ATP-binding membrane protein</fullName>
    </submittedName>
</protein>
<name>A0A116PZT3_STRSU</name>
<evidence type="ECO:0000313" key="2">
    <source>
        <dbReference type="Proteomes" id="UP000071962"/>
    </source>
</evidence>
<keyword evidence="1" id="KW-0547">Nucleotide-binding</keyword>
<sequence length="133" mass="15740">MISYNINYLKLYVLKIFKIIPFGDRALDLATKTDKIIIVPMKIYKKEYYQEIIQQLIKDKIPLKQYILLADKTTILERLDNRVNEDNIWAKRHLDVCLKAFESHIPGQRLNTDSLKPEEVAKEILMLSEFTLK</sequence>
<dbReference type="Proteomes" id="UP000071962">
    <property type="component" value="Unassembled WGS sequence"/>
</dbReference>
<dbReference type="InterPro" id="IPR027417">
    <property type="entry name" value="P-loop_NTPase"/>
</dbReference>
<organism evidence="1 2">
    <name type="scientific">Streptococcus suis</name>
    <dbReference type="NCBI Taxonomy" id="1307"/>
    <lineage>
        <taxon>Bacteria</taxon>
        <taxon>Bacillati</taxon>
        <taxon>Bacillota</taxon>
        <taxon>Bacilli</taxon>
        <taxon>Lactobacillales</taxon>
        <taxon>Streptococcaceae</taxon>
        <taxon>Streptococcus</taxon>
    </lineage>
</organism>
<accession>A0A116PZT3</accession>
<dbReference type="EMBL" id="FIKT01000006">
    <property type="protein sequence ID" value="CYW85797.1"/>
    <property type="molecule type" value="Genomic_DNA"/>
</dbReference>
<keyword evidence="1" id="KW-0067">ATP-binding</keyword>
<dbReference type="GO" id="GO:0005524">
    <property type="term" value="F:ATP binding"/>
    <property type="evidence" value="ECO:0007669"/>
    <property type="project" value="UniProtKB-KW"/>
</dbReference>
<dbReference type="RefSeq" id="WP_228477175.1">
    <property type="nucleotide sequence ID" value="NZ_CEKS01000022.1"/>
</dbReference>
<reference evidence="1 2" key="1">
    <citation type="submission" date="2016-02" db="EMBL/GenBank/DDBJ databases">
        <authorList>
            <consortium name="Pathogen Informatics"/>
        </authorList>
    </citation>
    <scope>NUCLEOTIDE SEQUENCE [LARGE SCALE GENOMIC DNA]</scope>
    <source>
        <strain evidence="1 2">SS1062</strain>
    </source>
</reference>
<dbReference type="AlphaFoldDB" id="A0A116PZT3"/>
<dbReference type="Gene3D" id="3.40.50.300">
    <property type="entry name" value="P-loop containing nucleotide triphosphate hydrolases"/>
    <property type="match status" value="1"/>
</dbReference>
<gene>
    <name evidence="1" type="primary">tmrB</name>
    <name evidence="1" type="ORF">ERS132551_00685</name>
</gene>